<dbReference type="InterPro" id="IPR000825">
    <property type="entry name" value="SUF_FeS_clus_asmbl_SufBD_core"/>
</dbReference>
<evidence type="ECO:0000259" key="3">
    <source>
        <dbReference type="Pfam" id="PF01458"/>
    </source>
</evidence>
<dbReference type="SUPFAM" id="SSF101960">
    <property type="entry name" value="Stabilizer of iron transporter SufD"/>
    <property type="match status" value="1"/>
</dbReference>
<protein>
    <submittedName>
        <fullName evidence="4">Fe-S cluster assembly protein SufD</fullName>
    </submittedName>
</protein>
<dbReference type="PANTHER" id="PTHR43575:SF1">
    <property type="entry name" value="PROTEIN ABCI7, CHLOROPLASTIC"/>
    <property type="match status" value="1"/>
</dbReference>
<sequence length="453" mass="47911">MSAVPSNITATEKVVPAASEAAGIAVPAVDPGGQTPTGGHRGTPMGSKSHTDGAWSERPVQTRSERYTSADVADFDEPSGHEVDWKLTPIKLVSDLISGELDGSVLESALTVAEPVDGFTLSWVSRTDERIASAGLPEDKASANAWSQFEKALAIDVTGEEPTSEYIVRRSGLGSAPRAAHTVITAAANSRGVVILENTGDARISENVEIVVKEGAHLTVVTVQEWNDGASHLASHFAQVGRDATLRHIVVSLGGSIVRVNPSIHLSSPGSATEAYGLYFADAGQHLEQRVYIDHEAENSRSRVKYKGALQGEGAHSVWVGDVLIRQSADGTDSYEENRNLVLSEGTRADSIPNLEIETGNILGAGHASSTGRFDDEQLFYLQSRGISEEEARRLVVRGFLAEIIQQIGAPAVEERLSRAVEAELTLTPGSVSAFTPDAAPDAAPTPAPEETA</sequence>
<dbReference type="NCBIfam" id="TIGR01981">
    <property type="entry name" value="sufD"/>
    <property type="match status" value="1"/>
</dbReference>
<dbReference type="InterPro" id="IPR055346">
    <property type="entry name" value="Fe-S_cluster_assembly_SufBD"/>
</dbReference>
<evidence type="ECO:0000313" key="4">
    <source>
        <dbReference type="EMBL" id="RFA27594.1"/>
    </source>
</evidence>
<dbReference type="InterPro" id="IPR037284">
    <property type="entry name" value="SUF_FeS_clus_asmbl_SufBD_sf"/>
</dbReference>
<dbReference type="PANTHER" id="PTHR43575">
    <property type="entry name" value="PROTEIN ABCI7, CHLOROPLASTIC"/>
    <property type="match status" value="1"/>
</dbReference>
<comment type="similarity">
    <text evidence="1">Belongs to the iron-sulfur cluster assembly SufBD family.</text>
</comment>
<feature type="region of interest" description="Disordered" evidence="2">
    <location>
        <begin position="25"/>
        <end position="64"/>
    </location>
</feature>
<dbReference type="GO" id="GO:0016226">
    <property type="term" value="P:iron-sulfur cluster assembly"/>
    <property type="evidence" value="ECO:0007669"/>
    <property type="project" value="InterPro"/>
</dbReference>
<feature type="domain" description="SUF system FeS cluster assembly SufBD core" evidence="3">
    <location>
        <begin position="179"/>
        <end position="400"/>
    </location>
</feature>
<organism evidence="4 5">
    <name type="scientific">Subtercola boreus</name>
    <dbReference type="NCBI Taxonomy" id="120213"/>
    <lineage>
        <taxon>Bacteria</taxon>
        <taxon>Bacillati</taxon>
        <taxon>Actinomycetota</taxon>
        <taxon>Actinomycetes</taxon>
        <taxon>Micrococcales</taxon>
        <taxon>Microbacteriaceae</taxon>
        <taxon>Subtercola</taxon>
    </lineage>
</organism>
<evidence type="ECO:0000256" key="1">
    <source>
        <dbReference type="ARBA" id="ARBA00043967"/>
    </source>
</evidence>
<accession>A0A3E0WD58</accession>
<reference evidence="4 5" key="1">
    <citation type="submission" date="2017-04" db="EMBL/GenBank/DDBJ databases">
        <title>Comparative genome analysis of Subtercola boreus.</title>
        <authorList>
            <person name="Cho Y.-J."/>
            <person name="Cho A."/>
            <person name="Kim O.-S."/>
            <person name="Lee J.-I."/>
        </authorList>
    </citation>
    <scope>NUCLEOTIDE SEQUENCE [LARGE SCALE GENOMIC DNA]</scope>
    <source>
        <strain evidence="4 5">P28004</strain>
    </source>
</reference>
<dbReference type="EMBL" id="NBXE01000019">
    <property type="protein sequence ID" value="RFA27594.1"/>
    <property type="molecule type" value="Genomic_DNA"/>
</dbReference>
<evidence type="ECO:0000256" key="2">
    <source>
        <dbReference type="SAM" id="MobiDB-lite"/>
    </source>
</evidence>
<dbReference type="AlphaFoldDB" id="A0A3E0WD58"/>
<feature type="compositionally biased region" description="Pro residues" evidence="2">
    <location>
        <begin position="444"/>
        <end position="453"/>
    </location>
</feature>
<comment type="caution">
    <text evidence="4">The sequence shown here is derived from an EMBL/GenBank/DDBJ whole genome shotgun (WGS) entry which is preliminary data.</text>
</comment>
<dbReference type="InterPro" id="IPR011542">
    <property type="entry name" value="SUF_FeS_clus_asmbl_SufD"/>
</dbReference>
<proteinExistence type="inferred from homology"/>
<dbReference type="Proteomes" id="UP000257080">
    <property type="component" value="Unassembled WGS sequence"/>
</dbReference>
<feature type="region of interest" description="Disordered" evidence="2">
    <location>
        <begin position="431"/>
        <end position="453"/>
    </location>
</feature>
<name>A0A3E0WD58_9MICO</name>
<dbReference type="Pfam" id="PF01458">
    <property type="entry name" value="SUFBD_core"/>
    <property type="match status" value="1"/>
</dbReference>
<dbReference type="OrthoDB" id="9803529at2"/>
<evidence type="ECO:0000313" key="5">
    <source>
        <dbReference type="Proteomes" id="UP000257080"/>
    </source>
</evidence>
<gene>
    <name evidence="4" type="ORF">B7R25_07685</name>
</gene>